<proteinExistence type="predicted"/>
<sequence>MNSNLSKQIFNILMNGKVINKNTLDVHNDDIIEDKLFTELMSNYVQYKDLYFNCGYELVDNVPESFFIRALNEEQSNSKLSSKIQALLIVIARGVTLDNYELDILFDSHAGLSKELVEKINKNEEFRTVLDATRIEENLWDECKKLLVDRNIAVINRSGNYVLLNSGKSMYEALINQGASEIV</sequence>
<dbReference type="EMBL" id="BSSV01000008">
    <property type="protein sequence ID" value="GLX86994.1"/>
    <property type="molecule type" value="Genomic_DNA"/>
</dbReference>
<comment type="caution">
    <text evidence="1">The sequence shown here is derived from an EMBL/GenBank/DDBJ whole genome shotgun (WGS) entry which is preliminary data.</text>
</comment>
<dbReference type="InterPro" id="IPR053841">
    <property type="entry name" value="MksE"/>
</dbReference>
<name>A0ABQ6HH75_9GAMM</name>
<dbReference type="Proteomes" id="UP001157134">
    <property type="component" value="Unassembled WGS sequence"/>
</dbReference>
<evidence type="ECO:0000313" key="2">
    <source>
        <dbReference type="Proteomes" id="UP001157134"/>
    </source>
</evidence>
<keyword evidence="2" id="KW-1185">Reference proteome</keyword>
<evidence type="ECO:0008006" key="3">
    <source>
        <dbReference type="Google" id="ProtNLM"/>
    </source>
</evidence>
<evidence type="ECO:0000313" key="1">
    <source>
        <dbReference type="EMBL" id="GLX86994.1"/>
    </source>
</evidence>
<gene>
    <name evidence="1" type="ORF">tloyanaT_32470</name>
</gene>
<reference evidence="1 2" key="1">
    <citation type="submission" date="2023-03" db="EMBL/GenBank/DDBJ databases">
        <title>Thalassotalea loyana LMG 22536T draft genome sequence.</title>
        <authorList>
            <person name="Sawabe T."/>
        </authorList>
    </citation>
    <scope>NUCLEOTIDE SEQUENCE [LARGE SCALE GENOMIC DNA]</scope>
    <source>
        <strain evidence="1 2">LMG 22536</strain>
    </source>
</reference>
<dbReference type="Pfam" id="PF21980">
    <property type="entry name" value="MksE"/>
    <property type="match status" value="1"/>
</dbReference>
<dbReference type="RefSeq" id="WP_284300590.1">
    <property type="nucleotide sequence ID" value="NZ_BSSV01000008.1"/>
</dbReference>
<accession>A0ABQ6HH75</accession>
<protein>
    <recommendedName>
        <fullName evidence="3">DUF4194 domain-containing protein</fullName>
    </recommendedName>
</protein>
<organism evidence="1 2">
    <name type="scientific">Thalassotalea loyana</name>
    <dbReference type="NCBI Taxonomy" id="280483"/>
    <lineage>
        <taxon>Bacteria</taxon>
        <taxon>Pseudomonadati</taxon>
        <taxon>Pseudomonadota</taxon>
        <taxon>Gammaproteobacteria</taxon>
        <taxon>Alteromonadales</taxon>
        <taxon>Colwelliaceae</taxon>
        <taxon>Thalassotalea</taxon>
    </lineage>
</organism>